<feature type="compositionally biased region" description="Basic and acidic residues" evidence="1">
    <location>
        <begin position="218"/>
        <end position="232"/>
    </location>
</feature>
<evidence type="ECO:0000313" key="3">
    <source>
        <dbReference type="Proteomes" id="UP000027586"/>
    </source>
</evidence>
<protein>
    <submittedName>
        <fullName evidence="2">Uncharacterized protein</fullName>
    </submittedName>
</protein>
<evidence type="ECO:0000313" key="2">
    <source>
        <dbReference type="EMBL" id="CDH55735.1"/>
    </source>
</evidence>
<dbReference type="VEuPathDB" id="FungiDB:LCOR_06852.1"/>
<keyword evidence="3" id="KW-1185">Reference proteome</keyword>
<dbReference type="Proteomes" id="UP000027586">
    <property type="component" value="Unassembled WGS sequence"/>
</dbReference>
<proteinExistence type="predicted"/>
<evidence type="ECO:0000256" key="1">
    <source>
        <dbReference type="SAM" id="MobiDB-lite"/>
    </source>
</evidence>
<dbReference type="AlphaFoldDB" id="A0A068S151"/>
<feature type="region of interest" description="Disordered" evidence="1">
    <location>
        <begin position="172"/>
        <end position="248"/>
    </location>
</feature>
<accession>A0A068S151</accession>
<organism evidence="2 3">
    <name type="scientific">Lichtheimia corymbifera JMRC:FSU:9682</name>
    <dbReference type="NCBI Taxonomy" id="1263082"/>
    <lineage>
        <taxon>Eukaryota</taxon>
        <taxon>Fungi</taxon>
        <taxon>Fungi incertae sedis</taxon>
        <taxon>Mucoromycota</taxon>
        <taxon>Mucoromycotina</taxon>
        <taxon>Mucoromycetes</taxon>
        <taxon>Mucorales</taxon>
        <taxon>Lichtheimiaceae</taxon>
        <taxon>Lichtheimia</taxon>
    </lineage>
</organism>
<reference evidence="2" key="1">
    <citation type="submission" date="2013-08" db="EMBL/GenBank/DDBJ databases">
        <title>Gene expansion shapes genome architecture in the human pathogen Lichtheimia corymbifera: an evolutionary genomics analysis in the ancient terrestrial Mucorales (Mucoromycotina).</title>
        <authorList>
            <person name="Schwartze V.U."/>
            <person name="Winter S."/>
            <person name="Shelest E."/>
            <person name="Marcet-Houben M."/>
            <person name="Horn F."/>
            <person name="Wehner S."/>
            <person name="Hoffmann K."/>
            <person name="Riege K."/>
            <person name="Sammeth M."/>
            <person name="Nowrousian M."/>
            <person name="Valiante V."/>
            <person name="Linde J."/>
            <person name="Jacobsen I.D."/>
            <person name="Marz M."/>
            <person name="Brakhage A.A."/>
            <person name="Gabaldon T."/>
            <person name="Bocker S."/>
            <person name="Voigt K."/>
        </authorList>
    </citation>
    <scope>NUCLEOTIDE SEQUENCE [LARGE SCALE GENOMIC DNA]</scope>
    <source>
        <strain evidence="2">FSU 9682</strain>
    </source>
</reference>
<dbReference type="EMBL" id="CBTN010000032">
    <property type="protein sequence ID" value="CDH55735.1"/>
    <property type="molecule type" value="Genomic_DNA"/>
</dbReference>
<name>A0A068S151_9FUNG</name>
<sequence>MRMTKTINLAQALSFHFIGGEADADDKDYQLGTSPLFHFIGGEADADDKTIKLAQILSSILVVEPMRMTRLSSCYQATSDMEPPLCQERNHMESRACQRCNPIIQPNQKENGINHITTQQQYHKKSTSAKTYQSKGSSHIIPRTTVLDLPATKASCTKKALSMEQITISFSEQGQKESGEGAGLHVRPCGRKESGEGAGLHVRPCGRKESGEGAGLHVRPETRKNKEPDYKQKSRNKKSFVREDEVPH</sequence>
<gene>
    <name evidence="2" type="ORF">LCOR_06852.1</name>
</gene>
<comment type="caution">
    <text evidence="2">The sequence shown here is derived from an EMBL/GenBank/DDBJ whole genome shotgun (WGS) entry which is preliminary data.</text>
</comment>